<feature type="domain" description="Large polyvalent protein-associated" evidence="1">
    <location>
        <begin position="242"/>
        <end position="322"/>
    </location>
</feature>
<reference evidence="2" key="1">
    <citation type="submission" date="2023-04" db="EMBL/GenBank/DDBJ databases">
        <title>Genome dynamics across the evolutionary transition to endosymbiosis.</title>
        <authorList>
            <person name="Siozios S."/>
            <person name="Nadal-Jimenez P."/>
            <person name="Azagi T."/>
            <person name="Sprong H."/>
            <person name="Frost C.L."/>
            <person name="Parratt S.R."/>
            <person name="Taylor G."/>
            <person name="Brettell L."/>
            <person name="Lew K.C."/>
            <person name="Croft L."/>
            <person name="King K.C."/>
            <person name="Brockhurst M.A."/>
            <person name="Hypsa V."/>
            <person name="Novakova E."/>
            <person name="Darby A.C."/>
            <person name="Hurst G.D.D."/>
        </authorList>
    </citation>
    <scope>NUCLEOTIDE SEQUENCE</scope>
    <source>
        <strain evidence="2">APv</strain>
        <plasmid evidence="2">paPv9</plasmid>
    </source>
</reference>
<sequence length="345" mass="39767">MKSETRLIRIGFYRFVLSNTISIPHDHRVTFAKDNSPRFNVGNRNLNASDFLTKHLNLDWQSAKADLIAVNDAQVKNRSFLSVLKHEPLTTEQNKERLSSKKDCQSALNALYSENRRQLFDDYRQAMKGLKSIRDERKREVERGFILFSQLQKRDVLNRVIREKRQLINGIHNHWQPKEDNLSKINAILKGNINMNKNMILNDDSDFTFEKSVARKQQALQFEEDFNKGLKLADLVASKQEKQVDYLDKKTQEVVFSDKGSHIEFSGNSSKAQAAMALEYAKNKFGGKLRLTGSEQFKQTCAIAAAEKNLNIILSPDKYHQMMLAHAEKLQQKTVQIPQEATLRV</sequence>
<dbReference type="Proteomes" id="UP001177595">
    <property type="component" value="Plasmid paPv9"/>
</dbReference>
<dbReference type="Pfam" id="PF18821">
    <property type="entry name" value="LPD7"/>
    <property type="match status" value="1"/>
</dbReference>
<proteinExistence type="predicted"/>
<gene>
    <name evidence="2" type="ORF">QE210_20995</name>
</gene>
<evidence type="ECO:0000313" key="3">
    <source>
        <dbReference type="Proteomes" id="UP001177595"/>
    </source>
</evidence>
<evidence type="ECO:0000313" key="2">
    <source>
        <dbReference type="EMBL" id="WGM03959.1"/>
    </source>
</evidence>
<evidence type="ECO:0000259" key="1">
    <source>
        <dbReference type="Pfam" id="PF18821"/>
    </source>
</evidence>
<dbReference type="RefSeq" id="WP_280627164.1">
    <property type="nucleotide sequence ID" value="NZ_CP123513.1"/>
</dbReference>
<dbReference type="InterPro" id="IPR040677">
    <property type="entry name" value="LPD7"/>
</dbReference>
<accession>A0AA95GWC3</accession>
<protein>
    <recommendedName>
        <fullName evidence="1">Large polyvalent protein-associated domain-containing protein</fullName>
    </recommendedName>
</protein>
<geneLocation type="plasmid" evidence="2 3">
    <name>paPv9</name>
</geneLocation>
<dbReference type="AlphaFoldDB" id="A0AA95GWC3"/>
<organism evidence="2 3">
    <name type="scientific">Arsenophonus nasoniae</name>
    <name type="common">son-killer infecting Nasonia vitripennis</name>
    <dbReference type="NCBI Taxonomy" id="638"/>
    <lineage>
        <taxon>Bacteria</taxon>
        <taxon>Pseudomonadati</taxon>
        <taxon>Pseudomonadota</taxon>
        <taxon>Gammaproteobacteria</taxon>
        <taxon>Enterobacterales</taxon>
        <taxon>Morganellaceae</taxon>
        <taxon>Arsenophonus</taxon>
    </lineage>
</organism>
<dbReference type="EMBL" id="CP123513">
    <property type="protein sequence ID" value="WGM03959.1"/>
    <property type="molecule type" value="Genomic_DNA"/>
</dbReference>
<keyword evidence="2" id="KW-0614">Plasmid</keyword>
<name>A0AA95GWC3_9GAMM</name>